<evidence type="ECO:0000259" key="9">
    <source>
        <dbReference type="PROSITE" id="PS52040"/>
    </source>
</evidence>
<dbReference type="PROSITE" id="PS52040">
    <property type="entry name" value="TOPO_IIA"/>
    <property type="match status" value="1"/>
</dbReference>
<evidence type="ECO:0000256" key="1">
    <source>
        <dbReference type="ARBA" id="ARBA00000185"/>
    </source>
</evidence>
<keyword evidence="7" id="KW-0175">Coiled coil</keyword>
<proteinExistence type="inferred from homology"/>
<feature type="compositionally biased region" description="Basic and acidic residues" evidence="8">
    <location>
        <begin position="769"/>
        <end position="782"/>
    </location>
</feature>
<accession>A6DRS7</accession>
<feature type="coiled-coil region" evidence="7">
    <location>
        <begin position="432"/>
        <end position="459"/>
    </location>
</feature>
<comment type="caution">
    <text evidence="10">The sequence shown here is derived from an EMBL/GenBank/DDBJ whole genome shotgun (WGS) entry which is preliminary data.</text>
</comment>
<name>A6DRS7_9BACT</name>
<sequence>MDTDDTADIIKPNPEQYDPLAAKIGFSPFATHLNRMMTGNFIDYASYVIKDRAIPDVDDGLKPVQRRILHTLFKADDGKFHKVANIVGACMAYHPHGDSSIYGALVTVANKEYFIEKQGNFGNILTGDNASAARYIECRLSPLARETLFNTETTEFVDSYDGRNKEPVCLPAKVPALLMMGTEGIAVGMATRILPHNFNELLKAQIKILRGQRFEIYPDFLCGGIMDISQYDFGRGKVTVRAKIDILNNKTLVIKQVAPGTTTESLMSSIEEAAKNGKIKIASIQDYTAEHVEIEINLPRGVQADWALNALYAFTQCEVSLSPNITVIQRGRPKEIHVGEVLHHNTQTLVNILRWELLNEQNKLNEKYHDRTLERIFIEERIYKKIEECTSQSEVFEAVRSGLKPFLDQLRRDVSDEDIERLLRIPIRRISLFDINKNNKELEEILKALKEVAYNLEHLKDYTINFIKNLISKYGKQYPRLTEIKSIEKVDAKEIAVANVKLGYDKVGGYIGTQINNGNHIKCTEFDRIIILTKDGKFKVTNISDKLFVGRFTEIFVVDKEQIYSVIYTDKKSGISYHKRCMIKKFILDKEYLLFPKGNKLELIDTNYGIVLDCHLEDTSRSKGVTAELIFDDVPIRSATAKGFKTASRPITKFLKKKRGSESKTQIEEEQKQDEEEQAEDEAKNKNTWKAPKINFTQDEVDDAAAENAKAKAAELEELEAKRLATSAKFANSAKTEAPSEPIDEQSTEEKLAEEVETETPEETEAEETPQKTESVEEEPKANTDVMGDAPTPFKRKIDPDSTFTLEP</sequence>
<dbReference type="PANTHER" id="PTHR43493:SF5">
    <property type="entry name" value="DNA GYRASE SUBUNIT A, CHLOROPLASTIC_MITOCHONDRIAL"/>
    <property type="match status" value="1"/>
</dbReference>
<keyword evidence="3 6" id="KW-0799">Topoisomerase</keyword>
<feature type="region of interest" description="Disordered" evidence="8">
    <location>
        <begin position="657"/>
        <end position="694"/>
    </location>
</feature>
<evidence type="ECO:0000256" key="7">
    <source>
        <dbReference type="SAM" id="Coils"/>
    </source>
</evidence>
<dbReference type="Gene3D" id="3.90.199.10">
    <property type="entry name" value="Topoisomerase II, domain 5"/>
    <property type="match status" value="1"/>
</dbReference>
<dbReference type="InterPro" id="IPR050220">
    <property type="entry name" value="Type_II_DNA_Topoisomerases"/>
</dbReference>
<dbReference type="InterPro" id="IPR013758">
    <property type="entry name" value="Topo_IIA_A/C_ab"/>
</dbReference>
<dbReference type="EMBL" id="ABCK01000026">
    <property type="protein sequence ID" value="EDM25612.1"/>
    <property type="molecule type" value="Genomic_DNA"/>
</dbReference>
<feature type="compositionally biased region" description="Acidic residues" evidence="8">
    <location>
        <begin position="755"/>
        <end position="768"/>
    </location>
</feature>
<gene>
    <name evidence="10" type="ORF">LNTAR_25000</name>
</gene>
<feature type="domain" description="Topo IIA-type catalytic" evidence="9">
    <location>
        <begin position="54"/>
        <end position="500"/>
    </location>
</feature>
<dbReference type="Gene3D" id="3.30.1360.40">
    <property type="match status" value="1"/>
</dbReference>
<dbReference type="Pfam" id="PF00521">
    <property type="entry name" value="DNA_topoisoIV"/>
    <property type="match status" value="1"/>
</dbReference>
<evidence type="ECO:0000313" key="10">
    <source>
        <dbReference type="EMBL" id="EDM25612.1"/>
    </source>
</evidence>
<evidence type="ECO:0000256" key="3">
    <source>
        <dbReference type="ARBA" id="ARBA00023029"/>
    </source>
</evidence>
<dbReference type="InterPro" id="IPR002205">
    <property type="entry name" value="Topo_IIA_dom_A"/>
</dbReference>
<dbReference type="eggNOG" id="COG0188">
    <property type="taxonomic scope" value="Bacteria"/>
</dbReference>
<feature type="region of interest" description="Disordered" evidence="8">
    <location>
        <begin position="730"/>
        <end position="808"/>
    </location>
</feature>
<dbReference type="Gene3D" id="1.10.268.10">
    <property type="entry name" value="Topoisomerase, domain 3"/>
    <property type="match status" value="1"/>
</dbReference>
<dbReference type="SUPFAM" id="SSF56719">
    <property type="entry name" value="Type II DNA topoisomerase"/>
    <property type="match status" value="1"/>
</dbReference>
<evidence type="ECO:0000256" key="2">
    <source>
        <dbReference type="ARBA" id="ARBA00008263"/>
    </source>
</evidence>
<dbReference type="RefSeq" id="WP_007280545.1">
    <property type="nucleotide sequence ID" value="NZ_ABCK01000026.1"/>
</dbReference>
<dbReference type="GO" id="GO:0005737">
    <property type="term" value="C:cytoplasm"/>
    <property type="evidence" value="ECO:0007669"/>
    <property type="project" value="TreeGrafter"/>
</dbReference>
<reference evidence="10 11" key="1">
    <citation type="journal article" date="2010" name="J. Bacteriol.">
        <title>Genome sequence of Lentisphaera araneosa HTCC2155T, the type species of the order Lentisphaerales in the phylum Lentisphaerae.</title>
        <authorList>
            <person name="Thrash J.C."/>
            <person name="Cho J.C."/>
            <person name="Vergin K.L."/>
            <person name="Morris R.M."/>
            <person name="Giovannoni S.J."/>
        </authorList>
    </citation>
    <scope>NUCLEOTIDE SEQUENCE [LARGE SCALE GENOMIC DNA]</scope>
    <source>
        <strain evidence="10 11">HTCC2155</strain>
    </source>
</reference>
<comment type="catalytic activity">
    <reaction evidence="1 6">
        <text>ATP-dependent breakage, passage and rejoining of double-stranded DNA.</text>
        <dbReference type="EC" id="5.6.2.2"/>
    </reaction>
</comment>
<dbReference type="GO" id="GO:0005524">
    <property type="term" value="F:ATP binding"/>
    <property type="evidence" value="ECO:0007669"/>
    <property type="project" value="InterPro"/>
</dbReference>
<dbReference type="GO" id="GO:0006265">
    <property type="term" value="P:DNA topological change"/>
    <property type="evidence" value="ECO:0007669"/>
    <property type="project" value="UniProtKB-UniRule"/>
</dbReference>
<comment type="similarity">
    <text evidence="2">Belongs to the type II topoisomerase GyrA/ParC subunit family.</text>
</comment>
<dbReference type="NCBIfam" id="NF007209">
    <property type="entry name" value="PRK09631.1"/>
    <property type="match status" value="1"/>
</dbReference>
<dbReference type="Proteomes" id="UP000004947">
    <property type="component" value="Unassembled WGS sequence"/>
</dbReference>
<dbReference type="InterPro" id="IPR013760">
    <property type="entry name" value="Topo_IIA-like_dom_sf"/>
</dbReference>
<keyword evidence="4 6" id="KW-0238">DNA-binding</keyword>
<keyword evidence="5 6" id="KW-0413">Isomerase</keyword>
<evidence type="ECO:0000313" key="11">
    <source>
        <dbReference type="Proteomes" id="UP000004947"/>
    </source>
</evidence>
<keyword evidence="11" id="KW-1185">Reference proteome</keyword>
<dbReference type="PANTHER" id="PTHR43493">
    <property type="entry name" value="DNA GYRASE/TOPOISOMERASE SUBUNIT A"/>
    <property type="match status" value="1"/>
</dbReference>
<dbReference type="SMART" id="SM00434">
    <property type="entry name" value="TOP4c"/>
    <property type="match status" value="1"/>
</dbReference>
<dbReference type="InterPro" id="IPR013757">
    <property type="entry name" value="Topo_IIA_A_a_sf"/>
</dbReference>
<dbReference type="GO" id="GO:0003677">
    <property type="term" value="F:DNA binding"/>
    <property type="evidence" value="ECO:0007669"/>
    <property type="project" value="UniProtKB-UniRule"/>
</dbReference>
<feature type="compositionally biased region" description="Basic and acidic residues" evidence="8">
    <location>
        <begin position="660"/>
        <end position="670"/>
    </location>
</feature>
<evidence type="ECO:0000256" key="5">
    <source>
        <dbReference type="ARBA" id="ARBA00023235"/>
    </source>
</evidence>
<protein>
    <submittedName>
        <fullName evidence="10">DNA topoisomerase IV subunit A</fullName>
    </submittedName>
</protein>
<dbReference type="STRING" id="313628.LNTAR_25000"/>
<evidence type="ECO:0000256" key="4">
    <source>
        <dbReference type="ARBA" id="ARBA00023125"/>
    </source>
</evidence>
<dbReference type="GO" id="GO:0003918">
    <property type="term" value="F:DNA topoisomerase type II (double strand cut, ATP-hydrolyzing) activity"/>
    <property type="evidence" value="ECO:0007669"/>
    <property type="project" value="UniProtKB-EC"/>
</dbReference>
<feature type="active site" description="O-(5'-phospho-DNA)-tyrosine intermediate" evidence="6">
    <location>
        <position position="135"/>
    </location>
</feature>
<feature type="compositionally biased region" description="Acidic residues" evidence="8">
    <location>
        <begin position="671"/>
        <end position="680"/>
    </location>
</feature>
<evidence type="ECO:0000256" key="8">
    <source>
        <dbReference type="SAM" id="MobiDB-lite"/>
    </source>
</evidence>
<dbReference type="GO" id="GO:0009330">
    <property type="term" value="C:DNA topoisomerase type II (double strand cut, ATP-hydrolyzing) complex"/>
    <property type="evidence" value="ECO:0007669"/>
    <property type="project" value="TreeGrafter"/>
</dbReference>
<dbReference type="AlphaFoldDB" id="A6DRS7"/>
<evidence type="ECO:0000256" key="6">
    <source>
        <dbReference type="PROSITE-ProRule" id="PRU01384"/>
    </source>
</evidence>
<organism evidence="10 11">
    <name type="scientific">Lentisphaera araneosa HTCC2155</name>
    <dbReference type="NCBI Taxonomy" id="313628"/>
    <lineage>
        <taxon>Bacteria</taxon>
        <taxon>Pseudomonadati</taxon>
        <taxon>Lentisphaerota</taxon>
        <taxon>Lentisphaeria</taxon>
        <taxon>Lentisphaerales</taxon>
        <taxon>Lentisphaeraceae</taxon>
        <taxon>Lentisphaera</taxon>
    </lineage>
</organism>